<dbReference type="PANTHER" id="PTHR31301:SF120">
    <property type="entry name" value="LOB DOMAIN-CONTAINING PROTEIN 23-RELATED"/>
    <property type="match status" value="1"/>
</dbReference>
<dbReference type="Proteomes" id="UP001454036">
    <property type="component" value="Unassembled WGS sequence"/>
</dbReference>
<dbReference type="EMBL" id="BAABME010005083">
    <property type="protein sequence ID" value="GAA0164545.1"/>
    <property type="molecule type" value="Genomic_DNA"/>
</dbReference>
<dbReference type="InterPro" id="IPR004883">
    <property type="entry name" value="LOB"/>
</dbReference>
<keyword evidence="4" id="KW-1185">Reference proteome</keyword>
<dbReference type="PANTHER" id="PTHR31301">
    <property type="entry name" value="LOB DOMAIN-CONTAINING PROTEIN 4-RELATED"/>
    <property type="match status" value="1"/>
</dbReference>
<protein>
    <recommendedName>
        <fullName evidence="2">LOB domain-containing protein</fullName>
    </recommendedName>
</protein>
<evidence type="ECO:0000313" key="3">
    <source>
        <dbReference type="EMBL" id="GAA0164545.1"/>
    </source>
</evidence>
<proteinExistence type="inferred from homology"/>
<feature type="domain" description="LOB" evidence="2">
    <location>
        <begin position="4"/>
        <end position="105"/>
    </location>
</feature>
<accession>A0AAV3QKH4</accession>
<dbReference type="AlphaFoldDB" id="A0AAV3QKH4"/>
<reference evidence="3 4" key="1">
    <citation type="submission" date="2024-01" db="EMBL/GenBank/DDBJ databases">
        <title>The complete chloroplast genome sequence of Lithospermum erythrorhizon: insights into the phylogenetic relationship among Boraginaceae species and the maternal lineages of purple gromwells.</title>
        <authorList>
            <person name="Okada T."/>
            <person name="Watanabe K."/>
        </authorList>
    </citation>
    <scope>NUCLEOTIDE SEQUENCE [LARGE SCALE GENOMIC DNA]</scope>
</reference>
<organism evidence="3 4">
    <name type="scientific">Lithospermum erythrorhizon</name>
    <name type="common">Purple gromwell</name>
    <name type="synonym">Lithospermum officinale var. erythrorhizon</name>
    <dbReference type="NCBI Taxonomy" id="34254"/>
    <lineage>
        <taxon>Eukaryota</taxon>
        <taxon>Viridiplantae</taxon>
        <taxon>Streptophyta</taxon>
        <taxon>Embryophyta</taxon>
        <taxon>Tracheophyta</taxon>
        <taxon>Spermatophyta</taxon>
        <taxon>Magnoliopsida</taxon>
        <taxon>eudicotyledons</taxon>
        <taxon>Gunneridae</taxon>
        <taxon>Pentapetalae</taxon>
        <taxon>asterids</taxon>
        <taxon>lamiids</taxon>
        <taxon>Boraginales</taxon>
        <taxon>Boraginaceae</taxon>
        <taxon>Boraginoideae</taxon>
        <taxon>Lithospermeae</taxon>
        <taxon>Lithospermum</taxon>
    </lineage>
</organism>
<comment type="caution">
    <text evidence="3">The sequence shown here is derived from an EMBL/GenBank/DDBJ whole genome shotgun (WGS) entry which is preliminary data.</text>
</comment>
<name>A0AAV3QKH4_LITER</name>
<evidence type="ECO:0000259" key="2">
    <source>
        <dbReference type="PROSITE" id="PS50891"/>
    </source>
</evidence>
<evidence type="ECO:0000256" key="1">
    <source>
        <dbReference type="ARBA" id="ARBA00005474"/>
    </source>
</evidence>
<gene>
    <name evidence="3" type="ORF">LIER_20150</name>
</gene>
<dbReference type="Pfam" id="PF03195">
    <property type="entry name" value="LOB"/>
    <property type="match status" value="1"/>
</dbReference>
<comment type="similarity">
    <text evidence="1">Belongs to the LOB domain-containing protein family.</text>
</comment>
<sequence length="144" mass="16401">MPSSRCAVCKHFRRKCQSDCIFSPYFPPTDPQRFACVHEIYGTANISKILQQVPVDRRAHTVESLYFEAQCRKNDPVYGSVGVLSSLQQEIFKVQTELAKTQAGVAFYRSSMEEQQKHQQQHHFCAVAAPVDLSFEQLPYLPSS</sequence>
<evidence type="ECO:0000313" key="4">
    <source>
        <dbReference type="Proteomes" id="UP001454036"/>
    </source>
</evidence>
<dbReference type="PROSITE" id="PS50891">
    <property type="entry name" value="LOB"/>
    <property type="match status" value="1"/>
</dbReference>